<sequence length="184" mass="20143">MKVHGEVLEVHVAANWCMLTDGNASSPLQSKWHAFRKAEHMTTYLPIDELKAQAKRLRQAMETRGSAISHSAALELVAQQHGVRDWNTLSALATKPNADPIAALSVGSQVRGRYLNQPFTGKVLALAETGGGLHKITIHFDEPVDVVTFESFSAFRQRINAQVDTNGVSPRKTSNGRPHLALDI</sequence>
<reference evidence="3 4" key="1">
    <citation type="submission" date="2019-03" db="EMBL/GenBank/DDBJ databases">
        <title>Genomic Encyclopedia of Type Strains, Phase IV (KMG-V): Genome sequencing to study the core and pangenomes of soil and plant-associated prokaryotes.</title>
        <authorList>
            <person name="Whitman W."/>
        </authorList>
    </citation>
    <scope>NUCLEOTIDE SEQUENCE [LARGE SCALE GENOMIC DNA]</scope>
    <source>
        <strain evidence="3 4">Hc14</strain>
    </source>
</reference>
<accession>A0A4R3PUI4</accession>
<dbReference type="Proteomes" id="UP000294576">
    <property type="component" value="Unassembled WGS sequence"/>
</dbReference>
<dbReference type="InterPro" id="IPR045517">
    <property type="entry name" value="Glyoxalase_8"/>
</dbReference>
<feature type="region of interest" description="Disordered" evidence="1">
    <location>
        <begin position="165"/>
        <end position="184"/>
    </location>
</feature>
<evidence type="ECO:0000313" key="4">
    <source>
        <dbReference type="Proteomes" id="UP000294576"/>
    </source>
</evidence>
<name>A0A4R3PUI4_RHISU</name>
<evidence type="ECO:0000259" key="2">
    <source>
        <dbReference type="Pfam" id="PF20066"/>
    </source>
</evidence>
<evidence type="ECO:0000256" key="1">
    <source>
        <dbReference type="SAM" id="MobiDB-lite"/>
    </source>
</evidence>
<comment type="caution">
    <text evidence="3">The sequence shown here is derived from an EMBL/GenBank/DDBJ whole genome shotgun (WGS) entry which is preliminary data.</text>
</comment>
<dbReference type="Pfam" id="PF20066">
    <property type="entry name" value="Glyoxalase_8"/>
    <property type="match status" value="1"/>
</dbReference>
<protein>
    <recommendedName>
        <fullName evidence="2">Glyoxalase-related protein domain-containing protein</fullName>
    </recommendedName>
</protein>
<organism evidence="3 4">
    <name type="scientific">Rhizobium sullae</name>
    <name type="common">Rhizobium hedysari</name>
    <dbReference type="NCBI Taxonomy" id="50338"/>
    <lineage>
        <taxon>Bacteria</taxon>
        <taxon>Pseudomonadati</taxon>
        <taxon>Pseudomonadota</taxon>
        <taxon>Alphaproteobacteria</taxon>
        <taxon>Hyphomicrobiales</taxon>
        <taxon>Rhizobiaceae</taxon>
        <taxon>Rhizobium/Agrobacterium group</taxon>
        <taxon>Rhizobium</taxon>
    </lineage>
</organism>
<gene>
    <name evidence="3" type="ORF">EV132_11998</name>
</gene>
<dbReference type="AlphaFoldDB" id="A0A4R3PUI4"/>
<proteinExistence type="predicted"/>
<feature type="domain" description="Glyoxalase-related protein" evidence="2">
    <location>
        <begin position="46"/>
        <end position="183"/>
    </location>
</feature>
<evidence type="ECO:0000313" key="3">
    <source>
        <dbReference type="EMBL" id="TCU11101.1"/>
    </source>
</evidence>
<feature type="compositionally biased region" description="Polar residues" evidence="1">
    <location>
        <begin position="165"/>
        <end position="176"/>
    </location>
</feature>
<dbReference type="EMBL" id="SMBH01000019">
    <property type="protein sequence ID" value="TCU11101.1"/>
    <property type="molecule type" value="Genomic_DNA"/>
</dbReference>